<dbReference type="GO" id="GO:0006508">
    <property type="term" value="P:proteolysis"/>
    <property type="evidence" value="ECO:0007669"/>
    <property type="project" value="InterPro"/>
</dbReference>
<evidence type="ECO:0000313" key="2">
    <source>
        <dbReference type="EMBL" id="PRQ01331.1"/>
    </source>
</evidence>
<dbReference type="Proteomes" id="UP000238823">
    <property type="component" value="Unassembled WGS sequence"/>
</dbReference>
<dbReference type="Pfam" id="PF04389">
    <property type="entry name" value="Peptidase_M28"/>
    <property type="match status" value="1"/>
</dbReference>
<dbReference type="InterPro" id="IPR007484">
    <property type="entry name" value="Peptidase_M28"/>
</dbReference>
<keyword evidence="2" id="KW-0378">Hydrolase</keyword>
<feature type="domain" description="Peptidase M28" evidence="1">
    <location>
        <begin position="416"/>
        <end position="619"/>
    </location>
</feature>
<evidence type="ECO:0000313" key="3">
    <source>
        <dbReference type="Proteomes" id="UP000238823"/>
    </source>
</evidence>
<dbReference type="GO" id="GO:0004177">
    <property type="term" value="F:aminopeptidase activity"/>
    <property type="evidence" value="ECO:0007669"/>
    <property type="project" value="UniProtKB-KW"/>
</dbReference>
<dbReference type="EMBL" id="PVNL01000116">
    <property type="protein sequence ID" value="PRQ01331.1"/>
    <property type="molecule type" value="Genomic_DNA"/>
</dbReference>
<dbReference type="AlphaFoldDB" id="A0A2S9Y8I4"/>
<dbReference type="Gene3D" id="3.40.630.10">
    <property type="entry name" value="Zn peptidases"/>
    <property type="match status" value="1"/>
</dbReference>
<keyword evidence="2" id="KW-0031">Aminopeptidase</keyword>
<sequence>MPNNRSLPRVVLLGVSLVASVVACRSEPPTLPPVDDAAELTAAVPIRPAVDAQGMFESIEWLASDERQGRYTLDGPQIEAAASWISQRYEQLGLEPVDGATSMRLGYRLRTKVEAGEHQELTVQRKGKPVELGAEQFTPRGEGVSGAAAGEVVFVGYGLSWTREAPLEPVEGGSAATINHYDDLAGQDLTGKIALVLAQAPNTPDLMALFGAMQKLAEDFEAAAAPLREADATAKLTKLHTKVRQDLVDLVEPFVNTKDLGDSYWKVADPKASLDLMALASVFMAQNGDRPQFDLRAISMSSKASQLAAAGAVGVIFVQGPRSFVGKQARDADLLPGVGDEGGGPQSNRGVLPDPAPIPVVQLRWKQADKLFSIGGKSLSKVQAAIDADYQPRSLALGVTAQLKTELVDDGLEVPNVLAQLKGETDEVVMIGAHFDHIGTDELGSCRAIVRKDDRDAICNGADDNASGTAMLLELARAYKQAGITPQRTIVFAHFSGEELGLLGSHAMIEASPFDQGQVVAMVNLDMVGRLGPRGLAIGGLGSSDDWMPLLDELGNYGMEILYEGSTTTRSDHAWWFRRQIPVLFFFTGMHGDYHRAGDEIDEINIEGLGTIGQLVSDVIWELAGGRAITWAEPKQGDGIGRGLPGSDPTTVLRRVDVHGNMIEAEAEPDAD</sequence>
<accession>A0A2S9Y8I4</accession>
<name>A0A2S9Y8I4_9BACT</name>
<dbReference type="PANTHER" id="PTHR12147">
    <property type="entry name" value="METALLOPEPTIDASE M28 FAMILY MEMBER"/>
    <property type="match status" value="1"/>
</dbReference>
<keyword evidence="2" id="KW-0645">Protease</keyword>
<dbReference type="InterPro" id="IPR045175">
    <property type="entry name" value="M28_fam"/>
</dbReference>
<dbReference type="SUPFAM" id="SSF53187">
    <property type="entry name" value="Zn-dependent exopeptidases"/>
    <property type="match status" value="1"/>
</dbReference>
<proteinExistence type="predicted"/>
<dbReference type="OrthoDB" id="9778250at2"/>
<dbReference type="EC" id="3.4.11.24" evidence="2"/>
<dbReference type="PROSITE" id="PS51257">
    <property type="entry name" value="PROKAR_LIPOPROTEIN"/>
    <property type="match status" value="1"/>
</dbReference>
<organism evidence="2 3">
    <name type="scientific">Enhygromyxa salina</name>
    <dbReference type="NCBI Taxonomy" id="215803"/>
    <lineage>
        <taxon>Bacteria</taxon>
        <taxon>Pseudomonadati</taxon>
        <taxon>Myxococcota</taxon>
        <taxon>Polyangia</taxon>
        <taxon>Nannocystales</taxon>
        <taxon>Nannocystaceae</taxon>
        <taxon>Enhygromyxa</taxon>
    </lineage>
</organism>
<evidence type="ECO:0000259" key="1">
    <source>
        <dbReference type="Pfam" id="PF04389"/>
    </source>
</evidence>
<dbReference type="PANTHER" id="PTHR12147:SF26">
    <property type="entry name" value="PEPTIDASE M28 DOMAIN-CONTAINING PROTEIN"/>
    <property type="match status" value="1"/>
</dbReference>
<reference evidence="2 3" key="1">
    <citation type="submission" date="2018-03" db="EMBL/GenBank/DDBJ databases">
        <title>Draft Genome Sequences of the Obligatory Marine Myxobacteria Enhygromyxa salina SWB007.</title>
        <authorList>
            <person name="Poehlein A."/>
            <person name="Moghaddam J.A."/>
            <person name="Harms H."/>
            <person name="Alanjari M."/>
            <person name="Koenig G.M."/>
            <person name="Daniel R."/>
            <person name="Schaeberle T.F."/>
        </authorList>
    </citation>
    <scope>NUCLEOTIDE SEQUENCE [LARGE SCALE GENOMIC DNA]</scope>
    <source>
        <strain evidence="2 3">SWB007</strain>
    </source>
</reference>
<comment type="caution">
    <text evidence="2">The sequence shown here is derived from an EMBL/GenBank/DDBJ whole genome shotgun (WGS) entry which is preliminary data.</text>
</comment>
<gene>
    <name evidence="2" type="ORF">ENSA7_56940</name>
</gene>
<protein>
    <submittedName>
        <fullName evidence="2">Aminopeptidase S</fullName>
        <ecNumber evidence="2">3.4.11.24</ecNumber>
    </submittedName>
</protein>
<dbReference type="GO" id="GO:0008235">
    <property type="term" value="F:metalloexopeptidase activity"/>
    <property type="evidence" value="ECO:0007669"/>
    <property type="project" value="InterPro"/>
</dbReference>